<reference evidence="4" key="1">
    <citation type="journal article" date="2019" name="Int. J. Syst. Evol. Microbiol.">
        <title>The Global Catalogue of Microorganisms (GCM) 10K type strain sequencing project: providing services to taxonomists for standard genome sequencing and annotation.</title>
        <authorList>
            <consortium name="The Broad Institute Genomics Platform"/>
            <consortium name="The Broad Institute Genome Sequencing Center for Infectious Disease"/>
            <person name="Wu L."/>
            <person name="Ma J."/>
        </authorList>
    </citation>
    <scope>NUCLEOTIDE SEQUENCE [LARGE SCALE GENOMIC DNA]</scope>
    <source>
        <strain evidence="4">CGMCC 1.13718</strain>
    </source>
</reference>
<feature type="signal peptide" evidence="2">
    <location>
        <begin position="1"/>
        <end position="19"/>
    </location>
</feature>
<dbReference type="Proteomes" id="UP001596425">
    <property type="component" value="Unassembled WGS sequence"/>
</dbReference>
<keyword evidence="2" id="KW-0732">Signal</keyword>
<dbReference type="InterPro" id="IPR021307">
    <property type="entry name" value="DUF2884"/>
</dbReference>
<evidence type="ECO:0000256" key="1">
    <source>
        <dbReference type="SAM" id="Coils"/>
    </source>
</evidence>
<accession>A0ABW1YMX0</accession>
<dbReference type="EMBL" id="JBHSVR010000001">
    <property type="protein sequence ID" value="MFC6633437.1"/>
    <property type="molecule type" value="Genomic_DNA"/>
</dbReference>
<feature type="coiled-coil region" evidence="1">
    <location>
        <begin position="200"/>
        <end position="242"/>
    </location>
</feature>
<name>A0ABW1YMX0_9GAMM</name>
<sequence>MWKPLAISTLIAISTAAQAEGINLTISDDQHCSAELDYSVRVGPDFYEVRNGNSDTAPLVRYQSPQQLVVAGETVALDEHQQQLLRDYQMQLHGTGREILLISLEAVEVALNGMSIAITALAGADHPDNIELQQASEEILRRTEERLNREGEIYTLGDPDIDEYIEQAVEQEFEPKIEKLARDSAGTIAWHALKAVFTGGQSIEQNAEQMAEEVEREVEQRAKSLERRADELCQQLESIDRIEGELHQSVPALATYDIVKMK</sequence>
<dbReference type="Pfam" id="PF11101">
    <property type="entry name" value="DUF2884"/>
    <property type="match status" value="1"/>
</dbReference>
<evidence type="ECO:0000313" key="3">
    <source>
        <dbReference type="EMBL" id="MFC6633437.1"/>
    </source>
</evidence>
<keyword evidence="4" id="KW-1185">Reference proteome</keyword>
<evidence type="ECO:0000313" key="4">
    <source>
        <dbReference type="Proteomes" id="UP001596425"/>
    </source>
</evidence>
<comment type="caution">
    <text evidence="3">The sequence shown here is derived from an EMBL/GenBank/DDBJ whole genome shotgun (WGS) entry which is preliminary data.</text>
</comment>
<proteinExistence type="predicted"/>
<feature type="chain" id="PRO_5046832577" evidence="2">
    <location>
        <begin position="20"/>
        <end position="262"/>
    </location>
</feature>
<dbReference type="RefSeq" id="WP_193189089.1">
    <property type="nucleotide sequence ID" value="NZ_JACZFR010000001.1"/>
</dbReference>
<organism evidence="3 4">
    <name type="scientific">Microbulbifer taiwanensis</name>
    <dbReference type="NCBI Taxonomy" id="986746"/>
    <lineage>
        <taxon>Bacteria</taxon>
        <taxon>Pseudomonadati</taxon>
        <taxon>Pseudomonadota</taxon>
        <taxon>Gammaproteobacteria</taxon>
        <taxon>Cellvibrionales</taxon>
        <taxon>Microbulbiferaceae</taxon>
        <taxon>Microbulbifer</taxon>
    </lineage>
</organism>
<keyword evidence="1" id="KW-0175">Coiled coil</keyword>
<gene>
    <name evidence="3" type="ORF">ACFQBM_09105</name>
</gene>
<protein>
    <submittedName>
        <fullName evidence="3">DUF2884 family protein</fullName>
    </submittedName>
</protein>
<evidence type="ECO:0000256" key="2">
    <source>
        <dbReference type="SAM" id="SignalP"/>
    </source>
</evidence>